<dbReference type="PANTHER" id="PTHR30055:SF151">
    <property type="entry name" value="TRANSCRIPTIONAL REGULATORY PROTEIN"/>
    <property type="match status" value="1"/>
</dbReference>
<dbReference type="GO" id="GO:0000976">
    <property type="term" value="F:transcription cis-regulatory region binding"/>
    <property type="evidence" value="ECO:0007669"/>
    <property type="project" value="TreeGrafter"/>
</dbReference>
<dbReference type="PROSITE" id="PS50977">
    <property type="entry name" value="HTH_TETR_2"/>
    <property type="match status" value="1"/>
</dbReference>
<dbReference type="AlphaFoldDB" id="A0A917QVG9"/>
<proteinExistence type="predicted"/>
<keyword evidence="8" id="KW-1185">Reference proteome</keyword>
<evidence type="ECO:0000256" key="2">
    <source>
        <dbReference type="ARBA" id="ARBA00023125"/>
    </source>
</evidence>
<organism evidence="7 8">
    <name type="scientific">Sphaerisporangium melleum</name>
    <dbReference type="NCBI Taxonomy" id="321316"/>
    <lineage>
        <taxon>Bacteria</taxon>
        <taxon>Bacillati</taxon>
        <taxon>Actinomycetota</taxon>
        <taxon>Actinomycetes</taxon>
        <taxon>Streptosporangiales</taxon>
        <taxon>Streptosporangiaceae</taxon>
        <taxon>Sphaerisporangium</taxon>
    </lineage>
</organism>
<dbReference type="GO" id="GO:0003700">
    <property type="term" value="F:DNA-binding transcription factor activity"/>
    <property type="evidence" value="ECO:0007669"/>
    <property type="project" value="TreeGrafter"/>
</dbReference>
<name>A0A917QVG9_9ACTN</name>
<dbReference type="InterPro" id="IPR009057">
    <property type="entry name" value="Homeodomain-like_sf"/>
</dbReference>
<dbReference type="InterPro" id="IPR036271">
    <property type="entry name" value="Tet_transcr_reg_TetR-rel_C_sf"/>
</dbReference>
<dbReference type="InterPro" id="IPR050109">
    <property type="entry name" value="HTH-type_TetR-like_transc_reg"/>
</dbReference>
<evidence type="ECO:0000313" key="7">
    <source>
        <dbReference type="EMBL" id="GGK70043.1"/>
    </source>
</evidence>
<keyword evidence="1" id="KW-0805">Transcription regulation</keyword>
<protein>
    <submittedName>
        <fullName evidence="7">Transcriptional regulator</fullName>
    </submittedName>
</protein>
<dbReference type="Pfam" id="PF02909">
    <property type="entry name" value="TetR_C_1"/>
    <property type="match status" value="1"/>
</dbReference>
<dbReference type="Proteomes" id="UP000645217">
    <property type="component" value="Unassembled WGS sequence"/>
</dbReference>
<dbReference type="Gene3D" id="1.10.357.10">
    <property type="entry name" value="Tetracycline Repressor, domain 2"/>
    <property type="match status" value="1"/>
</dbReference>
<reference evidence="7" key="2">
    <citation type="submission" date="2020-09" db="EMBL/GenBank/DDBJ databases">
        <authorList>
            <person name="Sun Q."/>
            <person name="Ohkuma M."/>
        </authorList>
    </citation>
    <scope>NUCLEOTIDE SEQUENCE</scope>
    <source>
        <strain evidence="7">JCM 13064</strain>
    </source>
</reference>
<dbReference type="EMBL" id="BMNT01000005">
    <property type="protein sequence ID" value="GGK70043.1"/>
    <property type="molecule type" value="Genomic_DNA"/>
</dbReference>
<evidence type="ECO:0000256" key="4">
    <source>
        <dbReference type="PROSITE-ProRule" id="PRU00335"/>
    </source>
</evidence>
<dbReference type="SUPFAM" id="SSF48498">
    <property type="entry name" value="Tetracyclin repressor-like, C-terminal domain"/>
    <property type="match status" value="1"/>
</dbReference>
<evidence type="ECO:0000259" key="6">
    <source>
        <dbReference type="PROSITE" id="PS50977"/>
    </source>
</evidence>
<feature type="DNA-binding region" description="H-T-H motif" evidence="4">
    <location>
        <begin position="52"/>
        <end position="71"/>
    </location>
</feature>
<dbReference type="SUPFAM" id="SSF46689">
    <property type="entry name" value="Homeodomain-like"/>
    <property type="match status" value="1"/>
</dbReference>
<keyword evidence="2 4" id="KW-0238">DNA-binding</keyword>
<feature type="region of interest" description="Disordered" evidence="5">
    <location>
        <begin position="243"/>
        <end position="265"/>
    </location>
</feature>
<dbReference type="PANTHER" id="PTHR30055">
    <property type="entry name" value="HTH-TYPE TRANSCRIPTIONAL REGULATOR RUTR"/>
    <property type="match status" value="1"/>
</dbReference>
<evidence type="ECO:0000313" key="8">
    <source>
        <dbReference type="Proteomes" id="UP000645217"/>
    </source>
</evidence>
<feature type="domain" description="HTH tetR-type" evidence="6">
    <location>
        <begin position="29"/>
        <end position="89"/>
    </location>
</feature>
<gene>
    <name evidence="7" type="ORF">GCM10007964_11290</name>
</gene>
<dbReference type="Pfam" id="PF00440">
    <property type="entry name" value="TetR_N"/>
    <property type="match status" value="1"/>
</dbReference>
<accession>A0A917QVG9</accession>
<reference evidence="7" key="1">
    <citation type="journal article" date="2014" name="Int. J. Syst. Evol. Microbiol.">
        <title>Complete genome sequence of Corynebacterium casei LMG S-19264T (=DSM 44701T), isolated from a smear-ripened cheese.</title>
        <authorList>
            <consortium name="US DOE Joint Genome Institute (JGI-PGF)"/>
            <person name="Walter F."/>
            <person name="Albersmeier A."/>
            <person name="Kalinowski J."/>
            <person name="Ruckert C."/>
        </authorList>
    </citation>
    <scope>NUCLEOTIDE SEQUENCE</scope>
    <source>
        <strain evidence="7">JCM 13064</strain>
    </source>
</reference>
<dbReference type="GO" id="GO:0045892">
    <property type="term" value="P:negative regulation of DNA-templated transcription"/>
    <property type="evidence" value="ECO:0007669"/>
    <property type="project" value="InterPro"/>
</dbReference>
<keyword evidence="3" id="KW-0804">Transcription</keyword>
<evidence type="ECO:0000256" key="1">
    <source>
        <dbReference type="ARBA" id="ARBA00023015"/>
    </source>
</evidence>
<evidence type="ECO:0000256" key="5">
    <source>
        <dbReference type="SAM" id="MobiDB-lite"/>
    </source>
</evidence>
<comment type="caution">
    <text evidence="7">The sequence shown here is derived from an EMBL/GenBank/DDBJ whole genome shotgun (WGS) entry which is preliminary data.</text>
</comment>
<dbReference type="InterPro" id="IPR001647">
    <property type="entry name" value="HTH_TetR"/>
</dbReference>
<dbReference type="InterPro" id="IPR004111">
    <property type="entry name" value="Repressor_TetR_C"/>
</dbReference>
<dbReference type="PRINTS" id="PR00455">
    <property type="entry name" value="HTHTETR"/>
</dbReference>
<evidence type="ECO:0000256" key="3">
    <source>
        <dbReference type="ARBA" id="ARBA00023163"/>
    </source>
</evidence>
<sequence>MTEPAHDAEAVPAPPWERARRRAAPVRVPLTLDRIVDAAYTVLDREGYDRLSMRQVAAELGVAVSALYAHVTSKDELLDRMYARLFDGHGLPDPDPERWREQIKQYARDGRARLRAHRDMARISMARVPMTPELLPHIEQLLAVFRAAGLPDRVAAAAGDMLSTYLDGFAYEESMWEERRREAEVASWPELRAGMVEYFQSLPPDRFPHLRDLAAMMIAENNDSRFELGLDIILRGLASYIPPGHGTGEPGPAERGGDDPGQATG</sequence>